<dbReference type="InterPro" id="IPR004143">
    <property type="entry name" value="BPL_LPL_catalytic"/>
</dbReference>
<evidence type="ECO:0000313" key="3">
    <source>
        <dbReference type="EMBL" id="EMA51317.1"/>
    </source>
</evidence>
<keyword evidence="3" id="KW-0436">Ligase</keyword>
<feature type="region of interest" description="Disordered" evidence="1">
    <location>
        <begin position="284"/>
        <end position="311"/>
    </location>
</feature>
<dbReference type="InterPro" id="IPR050664">
    <property type="entry name" value="Octanoyltrans_LipM/LipL"/>
</dbReference>
<organism evidence="3 4">
    <name type="scientific">Halococcus morrhuae DSM 1307</name>
    <dbReference type="NCBI Taxonomy" id="931277"/>
    <lineage>
        <taxon>Archaea</taxon>
        <taxon>Methanobacteriati</taxon>
        <taxon>Methanobacteriota</taxon>
        <taxon>Stenosarchaea group</taxon>
        <taxon>Halobacteria</taxon>
        <taxon>Halobacteriales</taxon>
        <taxon>Halococcaceae</taxon>
        <taxon>Halococcus</taxon>
    </lineage>
</organism>
<dbReference type="InterPro" id="IPR045864">
    <property type="entry name" value="aa-tRNA-synth_II/BPL/LPL"/>
</dbReference>
<dbReference type="eggNOG" id="arCOG01939">
    <property type="taxonomic scope" value="Archaea"/>
</dbReference>
<dbReference type="AlphaFoldDB" id="M0N000"/>
<reference evidence="3 4" key="1">
    <citation type="journal article" date="2014" name="PLoS Genet.">
        <title>Phylogenetically driven sequencing of extremely halophilic archaea reveals strategies for static and dynamic osmo-response.</title>
        <authorList>
            <person name="Becker E.A."/>
            <person name="Seitzer P.M."/>
            <person name="Tritt A."/>
            <person name="Larsen D."/>
            <person name="Krusor M."/>
            <person name="Yao A.I."/>
            <person name="Wu D."/>
            <person name="Madern D."/>
            <person name="Eisen J.A."/>
            <person name="Darling A.E."/>
            <person name="Facciotti M.T."/>
        </authorList>
    </citation>
    <scope>NUCLEOTIDE SEQUENCE [LARGE SCALE GENOMIC DNA]</scope>
    <source>
        <strain evidence="3 4">DSM 1307</strain>
    </source>
</reference>
<keyword evidence="4" id="KW-1185">Reference proteome</keyword>
<comment type="caution">
    <text evidence="3">The sequence shown here is derived from an EMBL/GenBank/DDBJ whole genome shotgun (WGS) entry which is preliminary data.</text>
</comment>
<dbReference type="PROSITE" id="PS51733">
    <property type="entry name" value="BPL_LPL_CATALYTIC"/>
    <property type="match status" value="1"/>
</dbReference>
<dbReference type="PANTHER" id="PTHR43679">
    <property type="entry name" value="OCTANOYLTRANSFERASE LIPM-RELATED"/>
    <property type="match status" value="1"/>
</dbReference>
<proteinExistence type="predicted"/>
<evidence type="ECO:0000256" key="1">
    <source>
        <dbReference type="SAM" id="MobiDB-lite"/>
    </source>
</evidence>
<dbReference type="PANTHER" id="PTHR43679:SF2">
    <property type="entry name" value="OCTANOYL-[GCVH]:PROTEIN N-OCTANOYLTRANSFERASE"/>
    <property type="match status" value="1"/>
</dbReference>
<dbReference type="Gene3D" id="3.30.930.10">
    <property type="entry name" value="Bira Bifunctional Protein, Domain 2"/>
    <property type="match status" value="1"/>
</dbReference>
<dbReference type="PATRIC" id="fig|931277.6.peg.136"/>
<dbReference type="GO" id="GO:0016874">
    <property type="term" value="F:ligase activity"/>
    <property type="evidence" value="ECO:0007669"/>
    <property type="project" value="UniProtKB-KW"/>
</dbReference>
<dbReference type="SUPFAM" id="SSF55681">
    <property type="entry name" value="Class II aaRS and biotin synthetases"/>
    <property type="match status" value="1"/>
</dbReference>
<protein>
    <submittedName>
        <fullName evidence="3">Biotin/lipoate A/B protein ligase</fullName>
    </submittedName>
</protein>
<evidence type="ECO:0000313" key="4">
    <source>
        <dbReference type="Proteomes" id="UP000011568"/>
    </source>
</evidence>
<accession>M0N000</accession>
<dbReference type="Pfam" id="PF21948">
    <property type="entry name" value="LplA-B_cat"/>
    <property type="match status" value="1"/>
</dbReference>
<name>M0N000_HALMO</name>
<dbReference type="CDD" id="cd16443">
    <property type="entry name" value="LplA"/>
    <property type="match status" value="1"/>
</dbReference>
<feature type="domain" description="BPL/LPL catalytic" evidence="2">
    <location>
        <begin position="63"/>
        <end position="266"/>
    </location>
</feature>
<dbReference type="Proteomes" id="UP000011568">
    <property type="component" value="Unassembled WGS sequence"/>
</dbReference>
<sequence length="311" mass="34987">MQAVERGTNSWLDRRVHNGFASTIVSLRMADIEDREWRLIREDVRPGPLNMALDEIAAETAAAGGPRTVRVYRWEPATLSLGYRQEPATVDWEFCDREGISVTRRPTGGGGIYHDNHGDISYSIVAPAAELPGDLMDTYELLCEPLFDGFDRLDVPVSFASEDRPAIHEPACYLRALHPAHDVVAADGRKISGNAQYRRRRDSVIQHGSVLFDRATERHLSCFVDPPAAERFDERVTNVREQANVDRERAVAAFENALADWADAEVGTWTDDELDRARERAREKFASDAWNHDREDPTAARAAADREESTE</sequence>
<dbReference type="STRING" id="931277.C448_00707"/>
<gene>
    <name evidence="3" type="ORF">C448_00707</name>
</gene>
<evidence type="ECO:0000259" key="2">
    <source>
        <dbReference type="PROSITE" id="PS51733"/>
    </source>
</evidence>
<dbReference type="EMBL" id="AOMC01000015">
    <property type="protein sequence ID" value="EMA51317.1"/>
    <property type="molecule type" value="Genomic_DNA"/>
</dbReference>